<dbReference type="EMBL" id="KV722396">
    <property type="protein sequence ID" value="OCH90871.1"/>
    <property type="molecule type" value="Genomic_DNA"/>
</dbReference>
<proteinExistence type="predicted"/>
<dbReference type="Gene3D" id="1.20.58.120">
    <property type="entry name" value="BAG domain"/>
    <property type="match status" value="1"/>
</dbReference>
<reference evidence="4 5" key="1">
    <citation type="submission" date="2016-07" db="EMBL/GenBank/DDBJ databases">
        <title>Draft genome of the white-rot fungus Obba rivulosa 3A-2.</title>
        <authorList>
            <consortium name="DOE Joint Genome Institute"/>
            <person name="Miettinen O."/>
            <person name="Riley R."/>
            <person name="Acob R."/>
            <person name="Barry K."/>
            <person name="Cullen D."/>
            <person name="De Vries R."/>
            <person name="Hainaut M."/>
            <person name="Hatakka A."/>
            <person name="Henrissat B."/>
            <person name="Hilden K."/>
            <person name="Kuo R."/>
            <person name="Labutti K."/>
            <person name="Lipzen A."/>
            <person name="Makela M.R."/>
            <person name="Sandor L."/>
            <person name="Spatafora J.W."/>
            <person name="Grigoriev I.V."/>
            <person name="Hibbett D.S."/>
        </authorList>
    </citation>
    <scope>NUCLEOTIDE SEQUENCE [LARGE SCALE GENOMIC DNA]</scope>
    <source>
        <strain evidence="4 5">3A-2</strain>
    </source>
</reference>
<feature type="region of interest" description="Disordered" evidence="2">
    <location>
        <begin position="1"/>
        <end position="30"/>
    </location>
</feature>
<evidence type="ECO:0000313" key="4">
    <source>
        <dbReference type="EMBL" id="OCH90871.1"/>
    </source>
</evidence>
<dbReference type="Pfam" id="PF02179">
    <property type="entry name" value="BAG"/>
    <property type="match status" value="1"/>
</dbReference>
<evidence type="ECO:0000313" key="5">
    <source>
        <dbReference type="Proteomes" id="UP000250043"/>
    </source>
</evidence>
<accession>A0A8E2ATV2</accession>
<feature type="compositionally biased region" description="Polar residues" evidence="2">
    <location>
        <begin position="1"/>
        <end position="19"/>
    </location>
</feature>
<feature type="non-terminal residue" evidence="4">
    <location>
        <position position="1"/>
    </location>
</feature>
<dbReference type="InterPro" id="IPR036533">
    <property type="entry name" value="BAG_dom_sf"/>
</dbReference>
<protein>
    <recommendedName>
        <fullName evidence="3">BAG domain-containing protein</fullName>
    </recommendedName>
</protein>
<evidence type="ECO:0000256" key="2">
    <source>
        <dbReference type="SAM" id="MobiDB-lite"/>
    </source>
</evidence>
<dbReference type="Proteomes" id="UP000250043">
    <property type="component" value="Unassembled WGS sequence"/>
</dbReference>
<feature type="domain" description="BAG" evidence="3">
    <location>
        <begin position="133"/>
        <end position="177"/>
    </location>
</feature>
<feature type="non-terminal residue" evidence="4">
    <location>
        <position position="181"/>
    </location>
</feature>
<name>A0A8E2ATV2_9APHY</name>
<dbReference type="OrthoDB" id="333905at2759"/>
<sequence length="181" mass="20505">PQPQPRTQDPPKSTFSAPTPEQLEAASKIREFSRTYSRRRRALAKLRDLRTRFNELRHSFVLPPVVDFECPAGYAGAARGEPDGQRYIHVEVPPEVNAAFASGLPQTLARTEEEPPEKTAPKLAYTPANAALHAYEEELNRLLIALDATESHGDAWVRDARRRLARAVEREAERLEKWREA</sequence>
<dbReference type="GO" id="GO:0051087">
    <property type="term" value="F:protein-folding chaperone binding"/>
    <property type="evidence" value="ECO:0007669"/>
    <property type="project" value="InterPro"/>
</dbReference>
<dbReference type="AlphaFoldDB" id="A0A8E2ATV2"/>
<organism evidence="4 5">
    <name type="scientific">Obba rivulosa</name>
    <dbReference type="NCBI Taxonomy" id="1052685"/>
    <lineage>
        <taxon>Eukaryota</taxon>
        <taxon>Fungi</taxon>
        <taxon>Dikarya</taxon>
        <taxon>Basidiomycota</taxon>
        <taxon>Agaricomycotina</taxon>
        <taxon>Agaricomycetes</taxon>
        <taxon>Polyporales</taxon>
        <taxon>Gelatoporiaceae</taxon>
        <taxon>Obba</taxon>
    </lineage>
</organism>
<evidence type="ECO:0000256" key="1">
    <source>
        <dbReference type="SAM" id="Coils"/>
    </source>
</evidence>
<keyword evidence="5" id="KW-1185">Reference proteome</keyword>
<dbReference type="SUPFAM" id="SSF63491">
    <property type="entry name" value="BAG domain"/>
    <property type="match status" value="1"/>
</dbReference>
<keyword evidence="1" id="KW-0175">Coiled coil</keyword>
<gene>
    <name evidence="4" type="ORF">OBBRIDRAFT_689624</name>
</gene>
<dbReference type="InterPro" id="IPR003103">
    <property type="entry name" value="BAG_domain"/>
</dbReference>
<evidence type="ECO:0000259" key="3">
    <source>
        <dbReference type="Pfam" id="PF02179"/>
    </source>
</evidence>
<feature type="coiled-coil region" evidence="1">
    <location>
        <begin position="132"/>
        <end position="181"/>
    </location>
</feature>